<dbReference type="InterPro" id="IPR016181">
    <property type="entry name" value="Acyl_CoA_acyltransferase"/>
</dbReference>
<dbReference type="Gene3D" id="3.40.630.30">
    <property type="match status" value="1"/>
</dbReference>
<sequence>MDKTNSFEKHSSGIEIVTTVSADLFSRLYAIEREVSTEDMVLLEGDLRNIIENPRAYTAIIRDGEDVLGFVVALPVSEVFNELAPYDPELKNDDGDLYVYDIAISSSRRNLPNFLNLVRKLSSEAISRGYKRLIMHTRKSEGLSEILQKRYGVQKLRTIENWCGYGEPFDYLEMAL</sequence>
<dbReference type="GO" id="GO:0016747">
    <property type="term" value="F:acyltransferase activity, transferring groups other than amino-acyl groups"/>
    <property type="evidence" value="ECO:0007669"/>
    <property type="project" value="InterPro"/>
</dbReference>
<dbReference type="Proteomes" id="UP000033996">
    <property type="component" value="Unassembled WGS sequence"/>
</dbReference>
<feature type="domain" description="N-acetyltransferase" evidence="1">
    <location>
        <begin position="15"/>
        <end position="176"/>
    </location>
</feature>
<accession>A0A837HZS2</accession>
<dbReference type="SUPFAM" id="SSF55729">
    <property type="entry name" value="Acyl-CoA N-acyltransferases (Nat)"/>
    <property type="match status" value="1"/>
</dbReference>
<reference evidence="2 3" key="1">
    <citation type="journal article" date="2015" name="Nature">
        <title>rRNA introns, odd ribosomes, and small enigmatic genomes across a large radiation of phyla.</title>
        <authorList>
            <person name="Brown C.T."/>
            <person name="Hug L.A."/>
            <person name="Thomas B.C."/>
            <person name="Sharon I."/>
            <person name="Castelle C.J."/>
            <person name="Singh A."/>
            <person name="Wilkins M.J."/>
            <person name="Williams K.H."/>
            <person name="Banfield J.F."/>
        </authorList>
    </citation>
    <scope>NUCLEOTIDE SEQUENCE [LARGE SCALE GENOMIC DNA]</scope>
</reference>
<name>A0A837HZS2_9BACT</name>
<dbReference type="AlphaFoldDB" id="A0A837HZS2"/>
<dbReference type="PROSITE" id="PS51186">
    <property type="entry name" value="GNAT"/>
    <property type="match status" value="1"/>
</dbReference>
<evidence type="ECO:0000313" key="2">
    <source>
        <dbReference type="EMBL" id="KKR08123.1"/>
    </source>
</evidence>
<comment type="caution">
    <text evidence="2">The sequence shown here is derived from an EMBL/GenBank/DDBJ whole genome shotgun (WGS) entry which is preliminary data.</text>
</comment>
<protein>
    <recommendedName>
        <fullName evidence="1">N-acetyltransferase domain-containing protein</fullName>
    </recommendedName>
</protein>
<proteinExistence type="predicted"/>
<evidence type="ECO:0000259" key="1">
    <source>
        <dbReference type="PROSITE" id="PS51186"/>
    </source>
</evidence>
<dbReference type="InterPro" id="IPR000182">
    <property type="entry name" value="GNAT_dom"/>
</dbReference>
<organism evidence="2 3">
    <name type="scientific">Candidatus Yanofskybacteria bacterium GW2011_GWD1_39_16</name>
    <dbReference type="NCBI Taxonomy" id="1619030"/>
    <lineage>
        <taxon>Bacteria</taxon>
        <taxon>Candidatus Yanofskyibacteriota</taxon>
    </lineage>
</organism>
<evidence type="ECO:0000313" key="3">
    <source>
        <dbReference type="Proteomes" id="UP000033996"/>
    </source>
</evidence>
<gene>
    <name evidence="2" type="ORF">UT35_C0016G0010</name>
</gene>
<dbReference type="EMBL" id="LBWL01000016">
    <property type="protein sequence ID" value="KKR08123.1"/>
    <property type="molecule type" value="Genomic_DNA"/>
</dbReference>